<evidence type="ECO:0000313" key="2">
    <source>
        <dbReference type="Proteomes" id="UP000237466"/>
    </source>
</evidence>
<dbReference type="PIRSF" id="PIRSF028304">
    <property type="entry name" value="UCP028304"/>
    <property type="match status" value="1"/>
</dbReference>
<proteinExistence type="predicted"/>
<comment type="caution">
    <text evidence="1">The sequence shown here is derived from an EMBL/GenBank/DDBJ whole genome shotgun (WGS) entry which is preliminary data.</text>
</comment>
<dbReference type="NCBIfam" id="TIGR03359">
    <property type="entry name" value="VI_chp_6"/>
    <property type="match status" value="1"/>
</dbReference>
<protein>
    <submittedName>
        <fullName evidence="1">Type VI secretion system baseplate subunit TssF</fullName>
    </submittedName>
</protein>
<organism evidence="1 2">
    <name type="scientific">Vibrio vulnificus</name>
    <dbReference type="NCBI Taxonomy" id="672"/>
    <lineage>
        <taxon>Bacteria</taxon>
        <taxon>Pseudomonadati</taxon>
        <taxon>Pseudomonadota</taxon>
        <taxon>Gammaproteobacteria</taxon>
        <taxon>Vibrionales</taxon>
        <taxon>Vibrionaceae</taxon>
        <taxon>Vibrio</taxon>
    </lineage>
</organism>
<name>A0A2S3R7Q0_VIBVL</name>
<gene>
    <name evidence="1" type="primary">vasA</name>
    <name evidence="1" type="ORF">CRN52_03065</name>
</gene>
<accession>A0A2S3R7Q0</accession>
<dbReference type="Pfam" id="PF05947">
    <property type="entry name" value="T6SS_TssF"/>
    <property type="match status" value="1"/>
</dbReference>
<reference evidence="1 2" key="1">
    <citation type="journal article" date="2018" name="Front. Microbiol.">
        <title>Phylogeny of Vibrio vulnificus from the Analysis of the Core-Genome: Implications for Intra-Species Taxonomy.</title>
        <authorList>
            <person name="Roig F.J."/>
            <person name="Gonzalez-Candelas F."/>
            <person name="Sanjuan E."/>
            <person name="Fouz B."/>
            <person name="Feil E.J."/>
            <person name="Llorens C."/>
            <person name="Baker-Austin C."/>
            <person name="Oliver J.D."/>
            <person name="Danin-Poleg Y."/>
            <person name="Gibas C.J."/>
            <person name="Kashi Y."/>
            <person name="Gulig P.A."/>
            <person name="Morrison S.S."/>
            <person name="Amaro C."/>
        </authorList>
    </citation>
    <scope>NUCLEOTIDE SEQUENCE [LARGE SCALE GENOMIC DNA]</scope>
    <source>
        <strain evidence="1 2">CECT4608</strain>
    </source>
</reference>
<dbReference type="Proteomes" id="UP000237466">
    <property type="component" value="Unassembled WGS sequence"/>
</dbReference>
<dbReference type="PANTHER" id="PTHR35370:SF1">
    <property type="entry name" value="TYPE VI SECRETION SYSTEM COMPONENT TSSF1"/>
    <property type="match status" value="1"/>
</dbReference>
<evidence type="ECO:0000313" key="1">
    <source>
        <dbReference type="EMBL" id="POB49728.1"/>
    </source>
</evidence>
<dbReference type="AlphaFoldDB" id="A0A2S3R7Q0"/>
<dbReference type="PANTHER" id="PTHR35370">
    <property type="entry name" value="CYTOPLASMIC PROTEIN-RELATED-RELATED"/>
    <property type="match status" value="1"/>
</dbReference>
<dbReference type="RefSeq" id="WP_072611118.1">
    <property type="nucleotide sequence ID" value="NZ_JAFKOT010000012.1"/>
</dbReference>
<dbReference type="InterPro" id="IPR010272">
    <property type="entry name" value="T6SS_TssF"/>
</dbReference>
<sequence length="608" mass="69106">MSEDFLKYYNRELAYLRHKGHEFGEQYPKIAARLRMNDEVVEDPHVSRLLEGCAFLSARIRQSLDNAFPQLTEALIGQLFPDFHAPIPSMSIVQLKGTTSSSSAFTVAKGERVTITAPGYQECDFKTCCATQVHPFDVTDAQFENAPFSGTECRMELAAKSVLKLEIQSNNAELSLSTLDDSCLRFYLSGQRQAALQLYQQIFQSCIGLSLVQGGRCKKELTPRHIRSLGFDDQIQAVPYSKRSFSGTRLLIEYLHFPEKFLFFELKDLDLSVLASEQGKAEIWLYFAEGNDWLEKQVSVENIALGAVPVVNLYQAKMKPMRVQASEYEYQLHPEHCDPESSEVVSIDDVTLRNWNKVFENLPPYYAGTHTHYQTQYDLFWLMRREDRNWAGGFDEPGREVFVSLVDRKHQLFAPDAKESWLMSIDTWCCNRNLPAKIPFGGGLPLVTLPESQDNFSRVRCLTTPTETIRAEMDETTRWQFAKLITLDHFCNQQGAETLKQILNLLAFRGSPETKALIDSIKGMSTKMTTGRVVQNGRVGFCHGSEITLTISDQILSREQIFLLGNVLSSYFSQFAEVNTFTRLLIKLSSTGALFHKWPSMAGERELL</sequence>
<dbReference type="EMBL" id="PDGH01000027">
    <property type="protein sequence ID" value="POB49728.1"/>
    <property type="molecule type" value="Genomic_DNA"/>
</dbReference>